<accession>A0AB39UHX9</accession>
<dbReference type="PANTHER" id="PTHR12598:SF0">
    <property type="entry name" value="COPPER HOMEOSTASIS PROTEIN CUTC HOMOLOG"/>
    <property type="match status" value="1"/>
</dbReference>
<dbReference type="SUPFAM" id="SSF110395">
    <property type="entry name" value="CutC-like"/>
    <property type="match status" value="1"/>
</dbReference>
<evidence type="ECO:0000256" key="2">
    <source>
        <dbReference type="HAMAP-Rule" id="MF_00795"/>
    </source>
</evidence>
<dbReference type="AlphaFoldDB" id="A0AB39UHX9"/>
<protein>
    <recommendedName>
        <fullName evidence="2">PF03932 family protein CutC</fullName>
    </recommendedName>
</protein>
<dbReference type="PANTHER" id="PTHR12598">
    <property type="entry name" value="COPPER HOMEOSTASIS PROTEIN CUTC"/>
    <property type="match status" value="1"/>
</dbReference>
<name>A0AB39UHX9_9BIFI</name>
<dbReference type="Pfam" id="PF03932">
    <property type="entry name" value="CutC"/>
    <property type="match status" value="1"/>
</dbReference>
<dbReference type="KEGG" id="bfk:QN062_05085"/>
<dbReference type="GO" id="GO:0005507">
    <property type="term" value="F:copper ion binding"/>
    <property type="evidence" value="ECO:0007669"/>
    <property type="project" value="TreeGrafter"/>
</dbReference>
<evidence type="ECO:0000256" key="1">
    <source>
        <dbReference type="ARBA" id="ARBA00007768"/>
    </source>
</evidence>
<dbReference type="EMBL" id="CP129683">
    <property type="protein sequence ID" value="XDS49796.1"/>
    <property type="molecule type" value="Genomic_DNA"/>
</dbReference>
<evidence type="ECO:0000313" key="4">
    <source>
        <dbReference type="EMBL" id="XDS48469.1"/>
    </source>
</evidence>
<comment type="caution">
    <text evidence="2">Once thought to be involved in copper homeostasis, experiments in E.coli have shown this is not the case.</text>
</comment>
<gene>
    <name evidence="2" type="primary">cutC</name>
    <name evidence="5" type="ORF">QN062_05085</name>
    <name evidence="4" type="ORF">QN216_09100</name>
    <name evidence="3" type="ORF">QN217_01365</name>
</gene>
<evidence type="ECO:0000313" key="3">
    <source>
        <dbReference type="EMBL" id="XDS46824.1"/>
    </source>
</evidence>
<dbReference type="InterPro" id="IPR005627">
    <property type="entry name" value="CutC-like"/>
</dbReference>
<reference evidence="4" key="1">
    <citation type="submission" date="2023-07" db="EMBL/GenBank/DDBJ databases">
        <title>Bifidobacterium aquikefiriaerophilum sp. nov. and Bifidobacterium eccum sp. nov., isolated from water kefir.</title>
        <authorList>
            <person name="Breselge S."/>
            <person name="Bellassi P."/>
            <person name="Barcenilla C."/>
            <person name="Alvarez-Ordonez A."/>
            <person name="Morelli L."/>
            <person name="Cotter P.D."/>
        </authorList>
    </citation>
    <scope>NUCLEOTIDE SEQUENCE</scope>
    <source>
        <strain evidence="5">WK012_4_13</strain>
        <strain evidence="4">WK013_4_14</strain>
        <strain evidence="3">WK048_4_13</strain>
    </source>
</reference>
<dbReference type="Gene3D" id="3.20.20.380">
    <property type="entry name" value="Copper homeostasis (CutC) domain"/>
    <property type="match status" value="1"/>
</dbReference>
<sequence>MAMSESATARYEHILQIAVTSSHGAAIALANGADEIELCSALELGGLTPSDGMLRRCVALGVPVHALIRSRPGDFLYSQDEMDTMGEEIRSVLRSGASGIVIGALDEHRHLDIESLRTLIAVAHECKPDVTVTVNRAIDRSESPAAEVRRLASSGLDVNRILTSGGGASAAEGIATIASMARSLSGSTMTILCGGGVQVKDIASIMEAGACSIHLSAKRGIRQSSQHGATYVSLGYGDKPTAIDHFSTDGGIVHDARVSLDSYLHSQNA</sequence>
<dbReference type="GO" id="GO:0005737">
    <property type="term" value="C:cytoplasm"/>
    <property type="evidence" value="ECO:0007669"/>
    <property type="project" value="UniProtKB-SubCell"/>
</dbReference>
<dbReference type="RefSeq" id="WP_369340769.1">
    <property type="nucleotide sequence ID" value="NZ_CP129675.1"/>
</dbReference>
<dbReference type="CDD" id="cd00945">
    <property type="entry name" value="Aldolase_Class_I"/>
    <property type="match status" value="1"/>
</dbReference>
<dbReference type="EMBL" id="CP129675">
    <property type="protein sequence ID" value="XDS46824.1"/>
    <property type="molecule type" value="Genomic_DNA"/>
</dbReference>
<comment type="similarity">
    <text evidence="1 2">Belongs to the CutC family.</text>
</comment>
<evidence type="ECO:0000313" key="5">
    <source>
        <dbReference type="EMBL" id="XDS49796.1"/>
    </source>
</evidence>
<keyword evidence="2" id="KW-0963">Cytoplasm</keyword>
<comment type="subcellular location">
    <subcellularLocation>
        <location evidence="2">Cytoplasm</location>
    </subcellularLocation>
</comment>
<dbReference type="EMBL" id="CP129682">
    <property type="protein sequence ID" value="XDS48469.1"/>
    <property type="molecule type" value="Genomic_DNA"/>
</dbReference>
<dbReference type="InterPro" id="IPR036822">
    <property type="entry name" value="CutC-like_dom_sf"/>
</dbReference>
<dbReference type="HAMAP" id="MF_00795">
    <property type="entry name" value="CutC"/>
    <property type="match status" value="1"/>
</dbReference>
<proteinExistence type="inferred from homology"/>
<organism evidence="4">
    <name type="scientific">Bifidobacterium fermentum</name>
    <dbReference type="NCBI Taxonomy" id="3059035"/>
    <lineage>
        <taxon>Bacteria</taxon>
        <taxon>Bacillati</taxon>
        <taxon>Actinomycetota</taxon>
        <taxon>Actinomycetes</taxon>
        <taxon>Bifidobacteriales</taxon>
        <taxon>Bifidobacteriaceae</taxon>
        <taxon>Bifidobacterium</taxon>
    </lineage>
</organism>